<feature type="compositionally biased region" description="Low complexity" evidence="1">
    <location>
        <begin position="127"/>
        <end position="136"/>
    </location>
</feature>
<reference evidence="3 4" key="1">
    <citation type="submission" date="2024-11" db="EMBL/GenBank/DDBJ databases">
        <title>Adaptive evolution of stress response genes in parasites aligns with host niche diversity.</title>
        <authorList>
            <person name="Hahn C."/>
            <person name="Resl P."/>
        </authorList>
    </citation>
    <scope>NUCLEOTIDE SEQUENCE [LARGE SCALE GENOMIC DNA]</scope>
    <source>
        <strain evidence="3">EGGRZ-B1_66</strain>
        <tissue evidence="3">Body</tissue>
    </source>
</reference>
<feature type="compositionally biased region" description="Polar residues" evidence="1">
    <location>
        <begin position="179"/>
        <end position="192"/>
    </location>
</feature>
<feature type="domain" description="Egal-1 winged helix" evidence="2">
    <location>
        <begin position="23"/>
        <end position="86"/>
    </location>
</feature>
<keyword evidence="4" id="KW-1185">Reference proteome</keyword>
<feature type="region of interest" description="Disordered" evidence="1">
    <location>
        <begin position="177"/>
        <end position="202"/>
    </location>
</feature>
<gene>
    <name evidence="3" type="ORF">Ciccas_011782</name>
</gene>
<dbReference type="InterPro" id="IPR056589">
    <property type="entry name" value="WH_Egal-1"/>
</dbReference>
<evidence type="ECO:0000313" key="3">
    <source>
        <dbReference type="EMBL" id="KAL3309670.1"/>
    </source>
</evidence>
<sequence>MKEVDASLLKDPELQKTLSQPTHKAMLFILESIIRNPMTVNDLVSKLSKPAHQEIRKACNADKPARLEAFLRANTSVFSIDAEGIVRPTDLLQVDAESSPQVDSTTNRDSSISSESQQSGSDKKSSNKTVSSSNQSMKGGKFHSKLYQPPCLKSRIELELSANQNGVLQRIRNPLIIDPSTSLPNQPTSSIGDKTDGPGDGKQREMEAVRYFERCMLKKGERWLPIKSLAGHLSQASEQIRNVVGHQIDFEKFLLKYPNIFEIQGNLVSLKDQACAAPIMRTSNFRKSGRQAVARNRNSMAGGLHYPNPAVQQRATKPNRPMSLVMLNPISLDQKAGRNCNISNSSNPTTPLTPRKQMSGVVQVEGICLEMTAKEYQAVMYLRKLLSRSNNGLSTIELMTQLAEKAPDAILETIGQTEVELEGFLDIKSDFFESVPGVGSSDHSFVINKRFTKKINVVIVGGCSPDGSTRTLTNKCGRVAHVAKQWGIIDLGRHEHVFFDKSIFRNVDDLQRHFFVSYSPPSSLSYHNLPPCVSRFQMCAACLP</sequence>
<dbReference type="Pfam" id="PF23713">
    <property type="entry name" value="WHD_Egal"/>
    <property type="match status" value="2"/>
</dbReference>
<organism evidence="3 4">
    <name type="scientific">Cichlidogyrus casuarinus</name>
    <dbReference type="NCBI Taxonomy" id="1844966"/>
    <lineage>
        <taxon>Eukaryota</taxon>
        <taxon>Metazoa</taxon>
        <taxon>Spiralia</taxon>
        <taxon>Lophotrochozoa</taxon>
        <taxon>Platyhelminthes</taxon>
        <taxon>Monogenea</taxon>
        <taxon>Monopisthocotylea</taxon>
        <taxon>Dactylogyridea</taxon>
        <taxon>Ancyrocephalidae</taxon>
        <taxon>Cichlidogyrus</taxon>
    </lineage>
</organism>
<comment type="caution">
    <text evidence="3">The sequence shown here is derived from an EMBL/GenBank/DDBJ whole genome shotgun (WGS) entry which is preliminary data.</text>
</comment>
<name>A0ABD2PR61_9PLAT</name>
<feature type="compositionally biased region" description="Basic and acidic residues" evidence="1">
    <location>
        <begin position="193"/>
        <end position="202"/>
    </location>
</feature>
<accession>A0ABD2PR61</accession>
<protein>
    <recommendedName>
        <fullName evidence="2">Egal-1 winged helix domain-containing protein</fullName>
    </recommendedName>
</protein>
<evidence type="ECO:0000256" key="1">
    <source>
        <dbReference type="SAM" id="MobiDB-lite"/>
    </source>
</evidence>
<feature type="domain" description="Egal-1 winged helix" evidence="2">
    <location>
        <begin position="207"/>
        <end position="272"/>
    </location>
</feature>
<proteinExistence type="predicted"/>
<feature type="compositionally biased region" description="Polar residues" evidence="1">
    <location>
        <begin position="96"/>
        <end position="108"/>
    </location>
</feature>
<feature type="compositionally biased region" description="Low complexity" evidence="1">
    <location>
        <begin position="109"/>
        <end position="120"/>
    </location>
</feature>
<dbReference type="EMBL" id="JBJKFK010003656">
    <property type="protein sequence ID" value="KAL3309670.1"/>
    <property type="molecule type" value="Genomic_DNA"/>
</dbReference>
<dbReference type="Proteomes" id="UP001626550">
    <property type="component" value="Unassembled WGS sequence"/>
</dbReference>
<feature type="region of interest" description="Disordered" evidence="1">
    <location>
        <begin position="91"/>
        <end position="144"/>
    </location>
</feature>
<evidence type="ECO:0000313" key="4">
    <source>
        <dbReference type="Proteomes" id="UP001626550"/>
    </source>
</evidence>
<dbReference type="AlphaFoldDB" id="A0ABD2PR61"/>
<evidence type="ECO:0000259" key="2">
    <source>
        <dbReference type="Pfam" id="PF23713"/>
    </source>
</evidence>